<name>A0A1B8TTW0_9FLAO</name>
<accession>A0A1B8TTW0</accession>
<organism evidence="2 3">
    <name type="scientific">Polaribacter vadi</name>
    <dbReference type="NCBI Taxonomy" id="1774273"/>
    <lineage>
        <taxon>Bacteria</taxon>
        <taxon>Pseudomonadati</taxon>
        <taxon>Bacteroidota</taxon>
        <taxon>Flavobacteriia</taxon>
        <taxon>Flavobacteriales</taxon>
        <taxon>Flavobacteriaceae</taxon>
    </lineage>
</organism>
<keyword evidence="1" id="KW-0732">Signal</keyword>
<dbReference type="STRING" id="1774273.LPB03_12555"/>
<feature type="chain" id="PRO_5008615573" description="Secretion system C-terminal sorting domain-containing protein" evidence="1">
    <location>
        <begin position="23"/>
        <end position="193"/>
    </location>
</feature>
<evidence type="ECO:0000313" key="2">
    <source>
        <dbReference type="EMBL" id="OBY62959.1"/>
    </source>
</evidence>
<comment type="caution">
    <text evidence="2">The sequence shown here is derived from an EMBL/GenBank/DDBJ whole genome shotgun (WGS) entry which is preliminary data.</text>
</comment>
<proteinExistence type="predicted"/>
<reference evidence="3" key="1">
    <citation type="submission" date="2016-02" db="EMBL/GenBank/DDBJ databases">
        <authorList>
            <person name="Shin S.-K."/>
            <person name="Yi H."/>
            <person name="Kim E."/>
        </authorList>
    </citation>
    <scope>NUCLEOTIDE SEQUENCE [LARGE SCALE GENOMIC DNA]</scope>
    <source>
        <strain evidence="3">LPB0003</strain>
    </source>
</reference>
<evidence type="ECO:0008006" key="4">
    <source>
        <dbReference type="Google" id="ProtNLM"/>
    </source>
</evidence>
<dbReference type="AlphaFoldDB" id="A0A1B8TTW0"/>
<gene>
    <name evidence="2" type="ORF">LPB3_12570</name>
</gene>
<dbReference type="RefSeq" id="WP_065319936.1">
    <property type="nucleotide sequence ID" value="NZ_CP017477.1"/>
</dbReference>
<keyword evidence="3" id="KW-1185">Reference proteome</keyword>
<dbReference type="Proteomes" id="UP000092584">
    <property type="component" value="Unassembled WGS sequence"/>
</dbReference>
<dbReference type="KEGG" id="pob:LPB03_12555"/>
<protein>
    <recommendedName>
        <fullName evidence="4">Secretion system C-terminal sorting domain-containing protein</fullName>
    </recommendedName>
</protein>
<dbReference type="Gene3D" id="2.60.40.3080">
    <property type="match status" value="1"/>
</dbReference>
<dbReference type="EMBL" id="LSFM01000023">
    <property type="protein sequence ID" value="OBY62959.1"/>
    <property type="molecule type" value="Genomic_DNA"/>
</dbReference>
<evidence type="ECO:0000256" key="1">
    <source>
        <dbReference type="SAM" id="SignalP"/>
    </source>
</evidence>
<feature type="signal peptide" evidence="1">
    <location>
        <begin position="1"/>
        <end position="22"/>
    </location>
</feature>
<sequence>MRTIKRKVFVAIFMLVTIVNFANNNDSNTLLSADKVEVTFNNAKKGNQLTIKEANGAILHSEEILKEGTLVKTFNLSELENGIYTLELEKDFQIVVKSIKINNRNVTFIADAERIIFKPYVRNKENKLMITKIAFDKEPLKISIFYKNEIIYSETLEGDEILNRVYSLDKGLKGEYKVISYNNGRSYVNNFTL</sequence>
<dbReference type="OrthoDB" id="1122048at2"/>
<evidence type="ECO:0000313" key="3">
    <source>
        <dbReference type="Proteomes" id="UP000092584"/>
    </source>
</evidence>